<dbReference type="Proteomes" id="UP000075714">
    <property type="component" value="Unassembled WGS sequence"/>
</dbReference>
<organism evidence="2 3">
    <name type="scientific">Gonium pectorale</name>
    <name type="common">Green alga</name>
    <dbReference type="NCBI Taxonomy" id="33097"/>
    <lineage>
        <taxon>Eukaryota</taxon>
        <taxon>Viridiplantae</taxon>
        <taxon>Chlorophyta</taxon>
        <taxon>core chlorophytes</taxon>
        <taxon>Chlorophyceae</taxon>
        <taxon>CS clade</taxon>
        <taxon>Chlamydomonadales</taxon>
        <taxon>Volvocaceae</taxon>
        <taxon>Gonium</taxon>
    </lineage>
</organism>
<dbReference type="EMBL" id="LSYV01000021">
    <property type="protein sequence ID" value="KXZ49589.1"/>
    <property type="molecule type" value="Genomic_DNA"/>
</dbReference>
<accession>A0A150GIF5</accession>
<feature type="region of interest" description="Disordered" evidence="1">
    <location>
        <begin position="40"/>
        <end position="71"/>
    </location>
</feature>
<keyword evidence="3" id="KW-1185">Reference proteome</keyword>
<evidence type="ECO:0000313" key="2">
    <source>
        <dbReference type="EMBL" id="KXZ49589.1"/>
    </source>
</evidence>
<dbReference type="OrthoDB" id="532506at2759"/>
<protein>
    <submittedName>
        <fullName evidence="2">Uncharacterized protein</fullName>
    </submittedName>
</protein>
<feature type="compositionally biased region" description="Basic and acidic residues" evidence="1">
    <location>
        <begin position="40"/>
        <end position="55"/>
    </location>
</feature>
<proteinExistence type="predicted"/>
<name>A0A150GIF5_GONPE</name>
<evidence type="ECO:0000256" key="1">
    <source>
        <dbReference type="SAM" id="MobiDB-lite"/>
    </source>
</evidence>
<sequence>MERSGAGVQSAGAVLSEMPKPNYPNDWRTVKQLDFRPDALARSERAPPVRAHDAGRLLPSDVPPGSQFASTSRAVHVGPSAAAAAAVPPSGSRGGTRAAGYNIITGAPPLGNNAFEAWDGRDYRRHR</sequence>
<evidence type="ECO:0000313" key="3">
    <source>
        <dbReference type="Proteomes" id="UP000075714"/>
    </source>
</evidence>
<comment type="caution">
    <text evidence="2">The sequence shown here is derived from an EMBL/GenBank/DDBJ whole genome shotgun (WGS) entry which is preliminary data.</text>
</comment>
<gene>
    <name evidence="2" type="ORF">GPECTOR_20g445</name>
</gene>
<feature type="region of interest" description="Disordered" evidence="1">
    <location>
        <begin position="1"/>
        <end position="26"/>
    </location>
</feature>
<reference evidence="3" key="1">
    <citation type="journal article" date="2016" name="Nat. Commun.">
        <title>The Gonium pectorale genome demonstrates co-option of cell cycle regulation during the evolution of multicellularity.</title>
        <authorList>
            <person name="Hanschen E.R."/>
            <person name="Marriage T.N."/>
            <person name="Ferris P.J."/>
            <person name="Hamaji T."/>
            <person name="Toyoda A."/>
            <person name="Fujiyama A."/>
            <person name="Neme R."/>
            <person name="Noguchi H."/>
            <person name="Minakuchi Y."/>
            <person name="Suzuki M."/>
            <person name="Kawai-Toyooka H."/>
            <person name="Smith D.R."/>
            <person name="Sparks H."/>
            <person name="Anderson J."/>
            <person name="Bakaric R."/>
            <person name="Luria V."/>
            <person name="Karger A."/>
            <person name="Kirschner M.W."/>
            <person name="Durand P.M."/>
            <person name="Michod R.E."/>
            <person name="Nozaki H."/>
            <person name="Olson B.J."/>
        </authorList>
    </citation>
    <scope>NUCLEOTIDE SEQUENCE [LARGE SCALE GENOMIC DNA]</scope>
    <source>
        <strain evidence="3">NIES-2863</strain>
    </source>
</reference>
<dbReference type="AlphaFoldDB" id="A0A150GIF5"/>